<reference evidence="4 5" key="1">
    <citation type="submission" date="2020-08" db="EMBL/GenBank/DDBJ databases">
        <title>Sequencing the genomes of 1000 actinobacteria strains.</title>
        <authorList>
            <person name="Klenk H.-P."/>
        </authorList>
    </citation>
    <scope>NUCLEOTIDE SEQUENCE [LARGE SCALE GENOMIC DNA]</scope>
    <source>
        <strain evidence="4 5">DSM 43150</strain>
    </source>
</reference>
<reference evidence="3 6" key="2">
    <citation type="submission" date="2021-01" db="EMBL/GenBank/DDBJ databases">
        <title>Whole genome shotgun sequence of Actinoplanes lobatus NBRC 12513.</title>
        <authorList>
            <person name="Komaki H."/>
            <person name="Tamura T."/>
        </authorList>
    </citation>
    <scope>NUCLEOTIDE SEQUENCE [LARGE SCALE GENOMIC DNA]</scope>
    <source>
        <strain evidence="3 6">NBRC 12513</strain>
    </source>
</reference>
<dbReference type="RefSeq" id="WP_188124217.1">
    <property type="nucleotide sequence ID" value="NZ_BOMP01000209.1"/>
</dbReference>
<evidence type="ECO:0000256" key="1">
    <source>
        <dbReference type="SAM" id="SignalP"/>
    </source>
</evidence>
<protein>
    <recommendedName>
        <fullName evidence="2">Ricin B lectin domain-containing protein</fullName>
    </recommendedName>
</protein>
<dbReference type="AlphaFoldDB" id="A0A7W7HKQ6"/>
<evidence type="ECO:0000313" key="4">
    <source>
        <dbReference type="EMBL" id="MBB4752333.1"/>
    </source>
</evidence>
<feature type="chain" id="PRO_5031356744" description="Ricin B lectin domain-containing protein" evidence="1">
    <location>
        <begin position="36"/>
        <end position="167"/>
    </location>
</feature>
<accession>A0A7W7HKQ6</accession>
<dbReference type="PROSITE" id="PS50231">
    <property type="entry name" value="RICIN_B_LECTIN"/>
    <property type="match status" value="1"/>
</dbReference>
<feature type="signal peptide" evidence="1">
    <location>
        <begin position="1"/>
        <end position="35"/>
    </location>
</feature>
<feature type="domain" description="Ricin B lectin" evidence="2">
    <location>
        <begin position="42"/>
        <end position="164"/>
    </location>
</feature>
<dbReference type="Gene3D" id="2.80.10.50">
    <property type="match status" value="1"/>
</dbReference>
<comment type="caution">
    <text evidence="4">The sequence shown here is derived from an EMBL/GenBank/DDBJ whole genome shotgun (WGS) entry which is preliminary data.</text>
</comment>
<keyword evidence="6" id="KW-1185">Reference proteome</keyword>
<dbReference type="InterPro" id="IPR035992">
    <property type="entry name" value="Ricin_B-like_lectins"/>
</dbReference>
<sequence>MIDTEVPRRRAAAGITLVIMALIGALAGMASPANAAYNPMYLQSAYNDYYCTDYNPSGGVPVLGECDYSHEWLFVPANPSLNSYYLVARYGSDNMCLEQPDRNSDHLVVSLCRGATSQRWQIVYIGPGNAYRSYNGTGPCLDAPFGGSNIIAARTCHYRTNQQWYNF</sequence>
<organism evidence="4 5">
    <name type="scientific">Actinoplanes lobatus</name>
    <dbReference type="NCBI Taxonomy" id="113568"/>
    <lineage>
        <taxon>Bacteria</taxon>
        <taxon>Bacillati</taxon>
        <taxon>Actinomycetota</taxon>
        <taxon>Actinomycetes</taxon>
        <taxon>Micromonosporales</taxon>
        <taxon>Micromonosporaceae</taxon>
        <taxon>Actinoplanes</taxon>
    </lineage>
</organism>
<evidence type="ECO:0000313" key="5">
    <source>
        <dbReference type="Proteomes" id="UP000590511"/>
    </source>
</evidence>
<evidence type="ECO:0000313" key="3">
    <source>
        <dbReference type="EMBL" id="GIE46422.1"/>
    </source>
</evidence>
<dbReference type="Proteomes" id="UP000590511">
    <property type="component" value="Unassembled WGS sequence"/>
</dbReference>
<gene>
    <name evidence="3" type="ORF">Alo02nite_93200</name>
    <name evidence="4" type="ORF">BJ964_006494</name>
</gene>
<proteinExistence type="predicted"/>
<dbReference type="EMBL" id="JACHNC010000001">
    <property type="protein sequence ID" value="MBB4752333.1"/>
    <property type="molecule type" value="Genomic_DNA"/>
</dbReference>
<evidence type="ECO:0000259" key="2">
    <source>
        <dbReference type="Pfam" id="PF00652"/>
    </source>
</evidence>
<dbReference type="SUPFAM" id="SSF50370">
    <property type="entry name" value="Ricin B-like lectins"/>
    <property type="match status" value="1"/>
</dbReference>
<dbReference type="Pfam" id="PF00652">
    <property type="entry name" value="Ricin_B_lectin"/>
    <property type="match status" value="1"/>
</dbReference>
<name>A0A7W7HKQ6_9ACTN</name>
<dbReference type="EMBL" id="BOMP01000209">
    <property type="protein sequence ID" value="GIE46422.1"/>
    <property type="molecule type" value="Genomic_DNA"/>
</dbReference>
<keyword evidence="1" id="KW-0732">Signal</keyword>
<dbReference type="InterPro" id="IPR000772">
    <property type="entry name" value="Ricin_B_lectin"/>
</dbReference>
<evidence type="ECO:0000313" key="6">
    <source>
        <dbReference type="Proteomes" id="UP000631312"/>
    </source>
</evidence>
<dbReference type="Proteomes" id="UP000631312">
    <property type="component" value="Unassembled WGS sequence"/>
</dbReference>